<organism evidence="2 3">
    <name type="scientific">Loigolactobacillus bifermentans DSM 20003</name>
    <dbReference type="NCBI Taxonomy" id="1423726"/>
    <lineage>
        <taxon>Bacteria</taxon>
        <taxon>Bacillati</taxon>
        <taxon>Bacillota</taxon>
        <taxon>Bacilli</taxon>
        <taxon>Lactobacillales</taxon>
        <taxon>Lactobacillaceae</taxon>
        <taxon>Loigolactobacillus</taxon>
    </lineage>
</organism>
<comment type="caution">
    <text evidence="2">The sequence shown here is derived from an EMBL/GenBank/DDBJ whole genome shotgun (WGS) entry which is preliminary data.</text>
</comment>
<dbReference type="PROSITE" id="PS50943">
    <property type="entry name" value="HTH_CROC1"/>
    <property type="match status" value="1"/>
</dbReference>
<dbReference type="STRING" id="1423726.FC07_GL000536"/>
<dbReference type="CDD" id="cd00093">
    <property type="entry name" value="HTH_XRE"/>
    <property type="match status" value="1"/>
</dbReference>
<sequence>MDGERLMKVQTALTKIKAYDAKLAQTLRGSEAFNQIDDAYDAFVYRYLRPRDAVLISQQLGRPLTTLELARLVTAAYNQTDLTATLPLTPEVKLGLALKFARRQRQLTQQDVAIQTGITQSQVAKAETAQTTLSLSNWQALFKAVDFVPAFQFGR</sequence>
<evidence type="ECO:0000313" key="2">
    <source>
        <dbReference type="EMBL" id="KRK34523.1"/>
    </source>
</evidence>
<feature type="domain" description="HTH cro/C1-type" evidence="1">
    <location>
        <begin position="98"/>
        <end position="151"/>
    </location>
</feature>
<name>A0A0R1GKI1_9LACO</name>
<reference evidence="2 3" key="1">
    <citation type="journal article" date="2015" name="Genome Announc.">
        <title>Expanding the biotechnology potential of lactobacilli through comparative genomics of 213 strains and associated genera.</title>
        <authorList>
            <person name="Sun Z."/>
            <person name="Harris H.M."/>
            <person name="McCann A."/>
            <person name="Guo C."/>
            <person name="Argimon S."/>
            <person name="Zhang W."/>
            <person name="Yang X."/>
            <person name="Jeffery I.B."/>
            <person name="Cooney J.C."/>
            <person name="Kagawa T.F."/>
            <person name="Liu W."/>
            <person name="Song Y."/>
            <person name="Salvetti E."/>
            <person name="Wrobel A."/>
            <person name="Rasinkangas P."/>
            <person name="Parkhill J."/>
            <person name="Rea M.C."/>
            <person name="O'Sullivan O."/>
            <person name="Ritari J."/>
            <person name="Douillard F.P."/>
            <person name="Paul Ross R."/>
            <person name="Yang R."/>
            <person name="Briner A.E."/>
            <person name="Felis G.E."/>
            <person name="de Vos W.M."/>
            <person name="Barrangou R."/>
            <person name="Klaenhammer T.R."/>
            <person name="Caufield P.W."/>
            <person name="Cui Y."/>
            <person name="Zhang H."/>
            <person name="O'Toole P.W."/>
        </authorList>
    </citation>
    <scope>NUCLEOTIDE SEQUENCE [LARGE SCALE GENOMIC DNA]</scope>
    <source>
        <strain evidence="2 3">DSM 20003</strain>
    </source>
</reference>
<dbReference type="PATRIC" id="fig|1423726.3.peg.551"/>
<dbReference type="AlphaFoldDB" id="A0A0R1GKI1"/>
<protein>
    <recommendedName>
        <fullName evidence="1">HTH cro/C1-type domain-containing protein</fullName>
    </recommendedName>
</protein>
<dbReference type="InterPro" id="IPR001387">
    <property type="entry name" value="Cro/C1-type_HTH"/>
</dbReference>
<dbReference type="SUPFAM" id="SSF47413">
    <property type="entry name" value="lambda repressor-like DNA-binding domains"/>
    <property type="match status" value="1"/>
</dbReference>
<gene>
    <name evidence="2" type="ORF">FC07_GL000536</name>
</gene>
<dbReference type="Pfam" id="PF01381">
    <property type="entry name" value="HTH_3"/>
    <property type="match status" value="1"/>
</dbReference>
<evidence type="ECO:0000259" key="1">
    <source>
        <dbReference type="PROSITE" id="PS50943"/>
    </source>
</evidence>
<dbReference type="InterPro" id="IPR010982">
    <property type="entry name" value="Lambda_DNA-bd_dom_sf"/>
</dbReference>
<dbReference type="EMBL" id="AZDA01000091">
    <property type="protein sequence ID" value="KRK34523.1"/>
    <property type="molecule type" value="Genomic_DNA"/>
</dbReference>
<proteinExistence type="predicted"/>
<accession>A0A0R1GKI1</accession>
<keyword evidence="3" id="KW-1185">Reference proteome</keyword>
<dbReference type="Proteomes" id="UP000051461">
    <property type="component" value="Unassembled WGS sequence"/>
</dbReference>
<dbReference type="SMART" id="SM00530">
    <property type="entry name" value="HTH_XRE"/>
    <property type="match status" value="1"/>
</dbReference>
<dbReference type="Gene3D" id="1.10.260.40">
    <property type="entry name" value="lambda repressor-like DNA-binding domains"/>
    <property type="match status" value="1"/>
</dbReference>
<dbReference type="GO" id="GO:0003677">
    <property type="term" value="F:DNA binding"/>
    <property type="evidence" value="ECO:0007669"/>
    <property type="project" value="InterPro"/>
</dbReference>
<evidence type="ECO:0000313" key="3">
    <source>
        <dbReference type="Proteomes" id="UP000051461"/>
    </source>
</evidence>